<comment type="catalytic activity">
    <reaction evidence="6">
        <text>(S)-lactate + NAD(+) = pyruvate + NADH + H(+)</text>
        <dbReference type="Rhea" id="RHEA:23444"/>
        <dbReference type="ChEBI" id="CHEBI:15361"/>
        <dbReference type="ChEBI" id="CHEBI:15378"/>
        <dbReference type="ChEBI" id="CHEBI:16651"/>
        <dbReference type="ChEBI" id="CHEBI:57540"/>
        <dbReference type="ChEBI" id="CHEBI:57945"/>
        <dbReference type="EC" id="1.1.1.27"/>
    </reaction>
</comment>
<dbReference type="InterPro" id="IPR036291">
    <property type="entry name" value="NAD(P)-bd_dom_sf"/>
</dbReference>
<reference evidence="12 13" key="1">
    <citation type="submission" date="2015-01" db="EMBL/GenBank/DDBJ databases">
        <title>The Genome Sequence of Ochroconis gallopava CBS43764.</title>
        <authorList>
            <consortium name="The Broad Institute Genomics Platform"/>
            <person name="Cuomo C."/>
            <person name="de Hoog S."/>
            <person name="Gorbushina A."/>
            <person name="Stielow B."/>
            <person name="Teixiera M."/>
            <person name="Abouelleil A."/>
            <person name="Chapman S.B."/>
            <person name="Priest M."/>
            <person name="Young S.K."/>
            <person name="Wortman J."/>
            <person name="Nusbaum C."/>
            <person name="Birren B."/>
        </authorList>
    </citation>
    <scope>NUCLEOTIDE SEQUENCE [LARGE SCALE GENOMIC DNA]</scope>
    <source>
        <strain evidence="12 13">CBS 43764</strain>
    </source>
</reference>
<keyword evidence="4 9" id="KW-0560">Oxidoreductase</keyword>
<feature type="domain" description="Lactate/malate dehydrogenase N-terminal" evidence="10">
    <location>
        <begin position="8"/>
        <end position="146"/>
    </location>
</feature>
<protein>
    <recommendedName>
        <fullName evidence="3">L-lactate dehydrogenase</fullName>
        <ecNumber evidence="3">1.1.1.27</ecNumber>
    </recommendedName>
</protein>
<feature type="binding site" evidence="8">
    <location>
        <begin position="122"/>
        <end position="124"/>
    </location>
    <ligand>
        <name>NAD(+)</name>
        <dbReference type="ChEBI" id="CHEBI:57540"/>
    </ligand>
</feature>
<evidence type="ECO:0000256" key="8">
    <source>
        <dbReference type="PIRSR" id="PIRSR000102-3"/>
    </source>
</evidence>
<feature type="active site" description="Proton acceptor" evidence="7">
    <location>
        <position position="179"/>
    </location>
</feature>
<evidence type="ECO:0000256" key="7">
    <source>
        <dbReference type="PIRSR" id="PIRSR000102-1"/>
    </source>
</evidence>
<sequence>MAGKLTSKIAVLGAGSVGSAVAYNLILNPIAGDILLVDPKEDMRDAQVQDLSDATYHGANTSRIRAGTHKEAGQCDIVVITAGAKQKQGESRTDLLGRNKAILKSAINDMKPFKENTVLLLVANPVDVLTYIAQQYSDLPPTQVIGTGTFLDSARLRGYIAEKTEIASSSIDAFVLGEHGESQFVAWSQATVAGVPLSKVVPEGLLDYEKIARDTKDKAANIINVKGATNYGIGAVTASICRSIIFDHRNIRPVSHWVDNLQCCLSLPAILGREGVVRTIPLMLSESEQEALENSAASMRRLIAEAEDA</sequence>
<dbReference type="InParanoid" id="A0A0D1Z377"/>
<dbReference type="InterPro" id="IPR011304">
    <property type="entry name" value="L-lactate_DH"/>
</dbReference>
<dbReference type="PANTHER" id="PTHR43128">
    <property type="entry name" value="L-2-HYDROXYCARBOXYLATE DEHYDROGENASE (NAD(P)(+))"/>
    <property type="match status" value="1"/>
</dbReference>
<dbReference type="PIRSF" id="PIRSF000102">
    <property type="entry name" value="Lac_mal_DH"/>
    <property type="match status" value="1"/>
</dbReference>
<dbReference type="InterPro" id="IPR001557">
    <property type="entry name" value="L-lactate/malate_DH"/>
</dbReference>
<evidence type="ECO:0000256" key="2">
    <source>
        <dbReference type="ARBA" id="ARBA00006054"/>
    </source>
</evidence>
<dbReference type="GO" id="GO:0005737">
    <property type="term" value="C:cytoplasm"/>
    <property type="evidence" value="ECO:0007669"/>
    <property type="project" value="InterPro"/>
</dbReference>
<dbReference type="PANTHER" id="PTHR43128:SF16">
    <property type="entry name" value="L-LACTATE DEHYDROGENASE"/>
    <property type="match status" value="1"/>
</dbReference>
<dbReference type="SUPFAM" id="SSF51735">
    <property type="entry name" value="NAD(P)-binding Rossmann-fold domains"/>
    <property type="match status" value="1"/>
</dbReference>
<dbReference type="HOGENOM" id="CLU_045401_1_2_1"/>
<evidence type="ECO:0000259" key="10">
    <source>
        <dbReference type="Pfam" id="PF00056"/>
    </source>
</evidence>
<feature type="domain" description="Lactate/malate dehydrogenase C-terminal" evidence="11">
    <location>
        <begin position="149"/>
        <end position="307"/>
    </location>
</feature>
<proteinExistence type="inferred from homology"/>
<evidence type="ECO:0000256" key="1">
    <source>
        <dbReference type="ARBA" id="ARBA00004843"/>
    </source>
</evidence>
<evidence type="ECO:0000256" key="4">
    <source>
        <dbReference type="ARBA" id="ARBA00023002"/>
    </source>
</evidence>
<dbReference type="SUPFAM" id="SSF56327">
    <property type="entry name" value="LDH C-terminal domain-like"/>
    <property type="match status" value="1"/>
</dbReference>
<dbReference type="OrthoDB" id="6270329at2759"/>
<dbReference type="PRINTS" id="PR00086">
    <property type="entry name" value="LLDHDRGNASE"/>
</dbReference>
<feature type="binding site" evidence="8">
    <location>
        <position position="99"/>
    </location>
    <ligand>
        <name>NAD(+)</name>
        <dbReference type="ChEBI" id="CHEBI:57540"/>
    </ligand>
</feature>
<dbReference type="InterPro" id="IPR022383">
    <property type="entry name" value="Lactate/malate_DH_C"/>
</dbReference>
<accession>A0A0D1Z377</accession>
<gene>
    <name evidence="12" type="ORF">PV09_02239</name>
</gene>
<evidence type="ECO:0000256" key="6">
    <source>
        <dbReference type="ARBA" id="ARBA00049258"/>
    </source>
</evidence>
<keyword evidence="5 8" id="KW-0520">NAD</keyword>
<evidence type="ECO:0000313" key="13">
    <source>
        <dbReference type="Proteomes" id="UP000053259"/>
    </source>
</evidence>
<name>A0A0D1Z377_9PEZI</name>
<dbReference type="VEuPathDB" id="FungiDB:PV09_02239"/>
<comment type="similarity">
    <text evidence="2">Belongs to the LDH/MDH superfamily. LDH family.</text>
</comment>
<dbReference type="CDD" id="cd00300">
    <property type="entry name" value="LDH_like"/>
    <property type="match status" value="1"/>
</dbReference>
<evidence type="ECO:0000256" key="5">
    <source>
        <dbReference type="ARBA" id="ARBA00023027"/>
    </source>
</evidence>
<keyword evidence="13" id="KW-1185">Reference proteome</keyword>
<dbReference type="InterPro" id="IPR001236">
    <property type="entry name" value="Lactate/malate_DH_N"/>
</dbReference>
<dbReference type="UniPathway" id="UPA00554">
    <property type="reaction ID" value="UER00611"/>
</dbReference>
<dbReference type="RefSeq" id="XP_016217266.1">
    <property type="nucleotide sequence ID" value="XM_016355250.1"/>
</dbReference>
<dbReference type="Pfam" id="PF02866">
    <property type="entry name" value="Ldh_1_C"/>
    <property type="match status" value="1"/>
</dbReference>
<feature type="binding site" evidence="8">
    <location>
        <begin position="13"/>
        <end position="18"/>
    </location>
    <ligand>
        <name>NAD(+)</name>
        <dbReference type="ChEBI" id="CHEBI:57540"/>
    </ligand>
</feature>
<dbReference type="NCBIfam" id="TIGR01771">
    <property type="entry name" value="L-LDH-NAD"/>
    <property type="match status" value="1"/>
</dbReference>
<evidence type="ECO:0000259" key="11">
    <source>
        <dbReference type="Pfam" id="PF02866"/>
    </source>
</evidence>
<organism evidence="12 13">
    <name type="scientific">Verruconis gallopava</name>
    <dbReference type="NCBI Taxonomy" id="253628"/>
    <lineage>
        <taxon>Eukaryota</taxon>
        <taxon>Fungi</taxon>
        <taxon>Dikarya</taxon>
        <taxon>Ascomycota</taxon>
        <taxon>Pezizomycotina</taxon>
        <taxon>Dothideomycetes</taxon>
        <taxon>Pleosporomycetidae</taxon>
        <taxon>Venturiales</taxon>
        <taxon>Sympoventuriaceae</taxon>
        <taxon>Verruconis</taxon>
    </lineage>
</organism>
<dbReference type="GeneID" id="27310212"/>
<evidence type="ECO:0000256" key="3">
    <source>
        <dbReference type="ARBA" id="ARBA00012967"/>
    </source>
</evidence>
<evidence type="ECO:0000313" key="12">
    <source>
        <dbReference type="EMBL" id="KIW07397.1"/>
    </source>
</evidence>
<dbReference type="Pfam" id="PF00056">
    <property type="entry name" value="Ldh_1_N"/>
    <property type="match status" value="1"/>
</dbReference>
<dbReference type="STRING" id="253628.A0A0D1Z377"/>
<dbReference type="AlphaFoldDB" id="A0A0D1Z377"/>
<feature type="binding site" evidence="8">
    <location>
        <position position="38"/>
    </location>
    <ligand>
        <name>NAD(+)</name>
        <dbReference type="ChEBI" id="CHEBI:57540"/>
    </ligand>
</feature>
<dbReference type="EMBL" id="KN847533">
    <property type="protein sequence ID" value="KIW07397.1"/>
    <property type="molecule type" value="Genomic_DNA"/>
</dbReference>
<dbReference type="Gene3D" id="3.90.110.10">
    <property type="entry name" value="Lactate dehydrogenase/glycoside hydrolase, family 4, C-terminal"/>
    <property type="match status" value="1"/>
</dbReference>
<dbReference type="Proteomes" id="UP000053259">
    <property type="component" value="Unassembled WGS sequence"/>
</dbReference>
<dbReference type="GO" id="GO:0006089">
    <property type="term" value="P:lactate metabolic process"/>
    <property type="evidence" value="ECO:0007669"/>
    <property type="project" value="TreeGrafter"/>
</dbReference>
<dbReference type="Gene3D" id="3.40.50.720">
    <property type="entry name" value="NAD(P)-binding Rossmann-like Domain"/>
    <property type="match status" value="1"/>
</dbReference>
<evidence type="ECO:0000256" key="9">
    <source>
        <dbReference type="RuleBase" id="RU003369"/>
    </source>
</evidence>
<dbReference type="EC" id="1.1.1.27" evidence="3"/>
<comment type="pathway">
    <text evidence="1">Fermentation; pyruvate fermentation to lactate; (S)-lactate from pyruvate: step 1/1.</text>
</comment>
<dbReference type="InterPro" id="IPR015955">
    <property type="entry name" value="Lactate_DH/Glyco_Ohase_4_C"/>
</dbReference>
<dbReference type="GO" id="GO:0004459">
    <property type="term" value="F:L-lactate dehydrogenase (NAD+) activity"/>
    <property type="evidence" value="ECO:0007669"/>
    <property type="project" value="UniProtKB-EC"/>
</dbReference>